<evidence type="ECO:0000313" key="2">
    <source>
        <dbReference type="EMBL" id="KAF8796044.1"/>
    </source>
</evidence>
<evidence type="ECO:0000313" key="3">
    <source>
        <dbReference type="Proteomes" id="UP000807504"/>
    </source>
</evidence>
<dbReference type="Proteomes" id="UP000807504">
    <property type="component" value="Unassembled WGS sequence"/>
</dbReference>
<name>A0A8T0FY58_ARGBR</name>
<dbReference type="EMBL" id="JABXBU010000001">
    <property type="protein sequence ID" value="KAF8796044.1"/>
    <property type="molecule type" value="Genomic_DNA"/>
</dbReference>
<accession>A0A8T0FY58</accession>
<feature type="compositionally biased region" description="Low complexity" evidence="1">
    <location>
        <begin position="1"/>
        <end position="10"/>
    </location>
</feature>
<proteinExistence type="predicted"/>
<gene>
    <name evidence="2" type="ORF">HNY73_000471</name>
</gene>
<feature type="region of interest" description="Disordered" evidence="1">
    <location>
        <begin position="34"/>
        <end position="90"/>
    </location>
</feature>
<feature type="compositionally biased region" description="Polar residues" evidence="1">
    <location>
        <begin position="64"/>
        <end position="78"/>
    </location>
</feature>
<dbReference type="AlphaFoldDB" id="A0A8T0FY58"/>
<protein>
    <submittedName>
        <fullName evidence="2">Uncharacterized protein</fullName>
    </submittedName>
</protein>
<reference evidence="2" key="2">
    <citation type="submission" date="2020-06" db="EMBL/GenBank/DDBJ databases">
        <authorList>
            <person name="Sheffer M."/>
        </authorList>
    </citation>
    <scope>NUCLEOTIDE SEQUENCE</scope>
</reference>
<reference evidence="2" key="1">
    <citation type="journal article" date="2020" name="bioRxiv">
        <title>Chromosome-level reference genome of the European wasp spider Argiope bruennichi: a resource for studies on range expansion and evolutionary adaptation.</title>
        <authorList>
            <person name="Sheffer M.M."/>
            <person name="Hoppe A."/>
            <person name="Krehenwinkel H."/>
            <person name="Uhl G."/>
            <person name="Kuss A.W."/>
            <person name="Jensen L."/>
            <person name="Jensen C."/>
            <person name="Gillespie R.G."/>
            <person name="Hoff K.J."/>
            <person name="Prost S."/>
        </authorList>
    </citation>
    <scope>NUCLEOTIDE SEQUENCE</scope>
</reference>
<organism evidence="2 3">
    <name type="scientific">Argiope bruennichi</name>
    <name type="common">Wasp spider</name>
    <name type="synonym">Aranea bruennichi</name>
    <dbReference type="NCBI Taxonomy" id="94029"/>
    <lineage>
        <taxon>Eukaryota</taxon>
        <taxon>Metazoa</taxon>
        <taxon>Ecdysozoa</taxon>
        <taxon>Arthropoda</taxon>
        <taxon>Chelicerata</taxon>
        <taxon>Arachnida</taxon>
        <taxon>Araneae</taxon>
        <taxon>Araneomorphae</taxon>
        <taxon>Entelegynae</taxon>
        <taxon>Araneoidea</taxon>
        <taxon>Araneidae</taxon>
        <taxon>Argiope</taxon>
    </lineage>
</organism>
<sequence length="90" mass="9304">MPRGSPSDPSLAPPPPTGRNVRTTIACSALSVSLPNTSQTRKTCRLPHQSHGILTHHGSAALSPASSGHLQPQNSTPDGDNPLGSRPILN</sequence>
<keyword evidence="3" id="KW-1185">Reference proteome</keyword>
<feature type="region of interest" description="Disordered" evidence="1">
    <location>
        <begin position="1"/>
        <end position="21"/>
    </location>
</feature>
<evidence type="ECO:0000256" key="1">
    <source>
        <dbReference type="SAM" id="MobiDB-lite"/>
    </source>
</evidence>
<comment type="caution">
    <text evidence="2">The sequence shown here is derived from an EMBL/GenBank/DDBJ whole genome shotgun (WGS) entry which is preliminary data.</text>
</comment>